<dbReference type="InterPro" id="IPR001434">
    <property type="entry name" value="OmcB-like_DUF11"/>
</dbReference>
<dbReference type="Proteomes" id="UP000253094">
    <property type="component" value="Unassembled WGS sequence"/>
</dbReference>
<evidence type="ECO:0000259" key="3">
    <source>
        <dbReference type="Pfam" id="PF01345"/>
    </source>
</evidence>
<proteinExistence type="predicted"/>
<evidence type="ECO:0000256" key="1">
    <source>
        <dbReference type="SAM" id="MobiDB-lite"/>
    </source>
</evidence>
<organism evidence="4 5">
    <name type="scientific">Sphaerisporangium album</name>
    <dbReference type="NCBI Taxonomy" id="509200"/>
    <lineage>
        <taxon>Bacteria</taxon>
        <taxon>Bacillati</taxon>
        <taxon>Actinomycetota</taxon>
        <taxon>Actinomycetes</taxon>
        <taxon>Streptosporangiales</taxon>
        <taxon>Streptosporangiaceae</taxon>
        <taxon>Sphaerisporangium</taxon>
    </lineage>
</organism>
<keyword evidence="2" id="KW-0472">Membrane</keyword>
<keyword evidence="5" id="KW-1185">Reference proteome</keyword>
<feature type="region of interest" description="Disordered" evidence="1">
    <location>
        <begin position="1"/>
        <end position="21"/>
    </location>
</feature>
<comment type="caution">
    <text evidence="4">The sequence shown here is derived from an EMBL/GenBank/DDBJ whole genome shotgun (WGS) entry which is preliminary data.</text>
</comment>
<name>A0A367FAB4_9ACTN</name>
<evidence type="ECO:0000313" key="4">
    <source>
        <dbReference type="EMBL" id="RCG27303.1"/>
    </source>
</evidence>
<feature type="domain" description="DUF11" evidence="3">
    <location>
        <begin position="75"/>
        <end position="152"/>
    </location>
</feature>
<dbReference type="AlphaFoldDB" id="A0A367FAB4"/>
<reference evidence="4 5" key="1">
    <citation type="submission" date="2018-06" db="EMBL/GenBank/DDBJ databases">
        <title>Sphaerisporangium craniellae sp. nov., isolated from a marine sponge in the South China Sea.</title>
        <authorList>
            <person name="Li L."/>
        </authorList>
    </citation>
    <scope>NUCLEOTIDE SEQUENCE [LARGE SCALE GENOMIC DNA]</scope>
    <source>
        <strain evidence="4 5">CCTCC AA 208026</strain>
    </source>
</reference>
<feature type="transmembrane region" description="Helical" evidence="2">
    <location>
        <begin position="197"/>
        <end position="215"/>
    </location>
</feature>
<keyword evidence="2" id="KW-1133">Transmembrane helix</keyword>
<sequence>MSLHHKRDGRMPSTVTLVRTAATRGARPPAVHLRWMMAAALAALPLGSTAAAHAAAPHPAGPDKSYALRIGIENGHSSVRPGEHLTYTIEVSNTGVKDSPDLLLTQMLAPGVKVLSSTPQGTVSVGRIAWKRAVPAGKTERLSVAVEIGSFPAQLQRLAAVVCASVKKEKRPIVCATDLDRLPAAAPQTPQPHATGGRWYALAAALAVLLAFLGPRARRALRSRRAAPSSASSASRPD</sequence>
<dbReference type="EMBL" id="QOIL01000016">
    <property type="protein sequence ID" value="RCG27303.1"/>
    <property type="molecule type" value="Genomic_DNA"/>
</dbReference>
<evidence type="ECO:0000313" key="5">
    <source>
        <dbReference type="Proteomes" id="UP000253094"/>
    </source>
</evidence>
<accession>A0A367FAB4</accession>
<keyword evidence="2" id="KW-0812">Transmembrane</keyword>
<gene>
    <name evidence="4" type="ORF">DQ384_26695</name>
</gene>
<protein>
    <submittedName>
        <fullName evidence="4">DUF11 domain-containing protein</fullName>
    </submittedName>
</protein>
<dbReference type="Pfam" id="PF01345">
    <property type="entry name" value="DUF11"/>
    <property type="match status" value="1"/>
</dbReference>
<evidence type="ECO:0000256" key="2">
    <source>
        <dbReference type="SAM" id="Phobius"/>
    </source>
</evidence>